<dbReference type="EC" id="1.13.11.16" evidence="10"/>
<evidence type="ECO:0000256" key="10">
    <source>
        <dbReference type="HAMAP-Rule" id="MF_01653"/>
    </source>
</evidence>
<comment type="cofactor">
    <cofactor evidence="10">
        <name>Fe(2+)</name>
        <dbReference type="ChEBI" id="CHEBI:29033"/>
    </cofactor>
</comment>
<dbReference type="GO" id="GO:0047070">
    <property type="term" value="F:3-carboxyethylcatechol 2,3-dioxygenase activity"/>
    <property type="evidence" value="ECO:0007669"/>
    <property type="project" value="UniProtKB-UniRule"/>
</dbReference>
<dbReference type="AlphaFoldDB" id="A0A1H8UQR3"/>
<name>A0A1H8UQR3_9ACTN</name>
<dbReference type="InterPro" id="IPR004183">
    <property type="entry name" value="Xdiol_dOase_suB"/>
</dbReference>
<evidence type="ECO:0000313" key="13">
    <source>
        <dbReference type="Proteomes" id="UP000198960"/>
    </source>
</evidence>
<dbReference type="HAMAP" id="MF_01653">
    <property type="entry name" value="MhpB"/>
    <property type="match status" value="1"/>
</dbReference>
<dbReference type="InterPro" id="IPR023789">
    <property type="entry name" value="DHPP/DHXA_dioxygenase"/>
</dbReference>
<keyword evidence="7 10" id="KW-0223">Dioxygenase</keyword>
<evidence type="ECO:0000313" key="12">
    <source>
        <dbReference type="EMBL" id="SEP05491.1"/>
    </source>
</evidence>
<comment type="function">
    <text evidence="10">Catalyzes the non-heme iron(II)-dependent oxidative cleavage of 2,3-dihydroxyphenylpropionic acid and 2,3-dihydroxicinnamic acid into 2-hydroxy-6-ketononadienedioate and 2-hydroxy-6-ketononatrienedioate, respectively.</text>
</comment>
<sequence>MPIALVATSHSPLIGKNDPAPEVRAEVDQVLGAARDFVADFDPELVVIYAPDHYNGFLYDMMPPFCVGAAATAVGDYGLPAGPLDVDRDVAYALARGALEAGVDLALSEAMQVDHGFVQPLTFLFDSLTSVPVVPIFINCVAEPLGPASRARHLGQAIGRTLAGLDRRVLVLGSGGLSHDPPVPRLAEAPPEVAQRLTHGRNPTAEQRAQREGRTLAAAVEFAGGATGLRPLNPDWDRLVLRALADGDLGAVDGQSNDWFVAEGGHSAHEVRTWIAAFATLGATGPYTVRSSFYRPIPEWIAGFATVTAVPQPSAASLEQAAR</sequence>
<keyword evidence="8 10" id="KW-0560">Oxidoreductase</keyword>
<feature type="domain" description="Extradiol ring-cleavage dioxygenase class III enzyme subunit B" evidence="11">
    <location>
        <begin position="6"/>
        <end position="304"/>
    </location>
</feature>
<keyword evidence="13" id="KW-1185">Reference proteome</keyword>
<keyword evidence="6 10" id="KW-0058">Aromatic hydrocarbons catabolism</keyword>
<dbReference type="Gene3D" id="3.40.830.10">
    <property type="entry name" value="LigB-like"/>
    <property type="match status" value="1"/>
</dbReference>
<evidence type="ECO:0000256" key="9">
    <source>
        <dbReference type="ARBA" id="ARBA00023004"/>
    </source>
</evidence>
<dbReference type="Pfam" id="PF02900">
    <property type="entry name" value="LigB"/>
    <property type="match status" value="1"/>
</dbReference>
<dbReference type="Proteomes" id="UP000198960">
    <property type="component" value="Unassembled WGS sequence"/>
</dbReference>
<comment type="catalytic activity">
    <reaction evidence="1 10">
        <text>(2E)-3-(2,3-dihydroxyphenyl)prop-2-enoate + O2 = (2Z,4E,7E)-2-hydroxy-6-oxonona-2,4,7-trienedioate + H(+)</text>
        <dbReference type="Rhea" id="RHEA:25054"/>
        <dbReference type="ChEBI" id="CHEBI:15378"/>
        <dbReference type="ChEBI" id="CHEBI:15379"/>
        <dbReference type="ChEBI" id="CHEBI:58642"/>
        <dbReference type="ChEBI" id="CHEBI:66888"/>
        <dbReference type="EC" id="1.13.11.16"/>
    </reaction>
</comment>
<feature type="active site" description="Proton acceptor" evidence="10">
    <location>
        <position position="179"/>
    </location>
</feature>
<evidence type="ECO:0000256" key="4">
    <source>
        <dbReference type="ARBA" id="ARBA00007030"/>
    </source>
</evidence>
<comment type="pathway">
    <text evidence="3 10">Aromatic compound metabolism; 3-phenylpropanoate degradation.</text>
</comment>
<comment type="catalytic activity">
    <reaction evidence="2 10">
        <text>3-(2,3-dihydroxyphenyl)propanoate + O2 = (2Z,4E)-2-hydroxy-6-oxonona-2,4-dienedioate + H(+)</text>
        <dbReference type="Rhea" id="RHEA:23840"/>
        <dbReference type="ChEBI" id="CHEBI:15378"/>
        <dbReference type="ChEBI" id="CHEBI:15379"/>
        <dbReference type="ChEBI" id="CHEBI:46951"/>
        <dbReference type="ChEBI" id="CHEBI:66887"/>
        <dbReference type="EC" id="1.13.11.16"/>
    </reaction>
</comment>
<evidence type="ECO:0000256" key="3">
    <source>
        <dbReference type="ARBA" id="ARBA00005207"/>
    </source>
</evidence>
<comment type="subunit">
    <text evidence="5 10">Homotetramer.</text>
</comment>
<protein>
    <recommendedName>
        <fullName evidence="10">2,3-dihydroxyphenylpropionate/2,3-dihydroxicinnamic acid 1,2-dioxygenase</fullName>
        <ecNumber evidence="10">1.13.11.16</ecNumber>
    </recommendedName>
    <alternativeName>
        <fullName evidence="10">3-carboxyethylcatechol 2,3-dioxygenase</fullName>
    </alternativeName>
</protein>
<proteinExistence type="inferred from homology"/>
<evidence type="ECO:0000256" key="7">
    <source>
        <dbReference type="ARBA" id="ARBA00022964"/>
    </source>
</evidence>
<dbReference type="RefSeq" id="WP_091944971.1">
    <property type="nucleotide sequence ID" value="NZ_FOEE01000009.1"/>
</dbReference>
<organism evidence="12 13">
    <name type="scientific">Trujillonella endophytica</name>
    <dbReference type="NCBI Taxonomy" id="673521"/>
    <lineage>
        <taxon>Bacteria</taxon>
        <taxon>Bacillati</taxon>
        <taxon>Actinomycetota</taxon>
        <taxon>Actinomycetes</taxon>
        <taxon>Geodermatophilales</taxon>
        <taxon>Geodermatophilaceae</taxon>
        <taxon>Trujillonella</taxon>
    </lineage>
</organism>
<evidence type="ECO:0000256" key="2">
    <source>
        <dbReference type="ARBA" id="ARBA00001843"/>
    </source>
</evidence>
<keyword evidence="9 10" id="KW-0408">Iron</keyword>
<dbReference type="OrthoDB" id="8673673at2"/>
<dbReference type="GO" id="GO:0008198">
    <property type="term" value="F:ferrous iron binding"/>
    <property type="evidence" value="ECO:0007669"/>
    <property type="project" value="InterPro"/>
</dbReference>
<accession>A0A1H8UQR3</accession>
<dbReference type="EMBL" id="FOEE01000009">
    <property type="protein sequence ID" value="SEP05491.1"/>
    <property type="molecule type" value="Genomic_DNA"/>
</dbReference>
<evidence type="ECO:0000256" key="5">
    <source>
        <dbReference type="ARBA" id="ARBA00011881"/>
    </source>
</evidence>
<dbReference type="CDD" id="cd07365">
    <property type="entry name" value="MhpB_like"/>
    <property type="match status" value="1"/>
</dbReference>
<dbReference type="UniPathway" id="UPA00714"/>
<gene>
    <name evidence="10" type="primary">mhpB</name>
    <name evidence="12" type="ORF">SAMN05660991_03016</name>
</gene>
<dbReference type="GO" id="GO:0019380">
    <property type="term" value="P:3-phenylpropionate catabolic process"/>
    <property type="evidence" value="ECO:0007669"/>
    <property type="project" value="UniProtKB-UniRule"/>
</dbReference>
<dbReference type="NCBIfam" id="NF009910">
    <property type="entry name" value="PRK13370.1-4"/>
    <property type="match status" value="1"/>
</dbReference>
<feature type="active site" description="Proton donor" evidence="10">
    <location>
        <position position="115"/>
    </location>
</feature>
<evidence type="ECO:0000256" key="6">
    <source>
        <dbReference type="ARBA" id="ARBA00022797"/>
    </source>
</evidence>
<reference evidence="13" key="1">
    <citation type="submission" date="2016-10" db="EMBL/GenBank/DDBJ databases">
        <authorList>
            <person name="Varghese N."/>
            <person name="Submissions S."/>
        </authorList>
    </citation>
    <scope>NUCLEOTIDE SEQUENCE [LARGE SCALE GENOMIC DNA]</scope>
    <source>
        <strain evidence="13">DSM 45413</strain>
    </source>
</reference>
<evidence type="ECO:0000259" key="11">
    <source>
        <dbReference type="Pfam" id="PF02900"/>
    </source>
</evidence>
<comment type="similarity">
    <text evidence="4 10">Belongs to the LigB/MhpB extradiol dioxygenase family.</text>
</comment>
<dbReference type="SUPFAM" id="SSF53213">
    <property type="entry name" value="LigB-like"/>
    <property type="match status" value="1"/>
</dbReference>
<dbReference type="STRING" id="673521.SAMN05660991_03016"/>
<evidence type="ECO:0000256" key="8">
    <source>
        <dbReference type="ARBA" id="ARBA00023002"/>
    </source>
</evidence>
<evidence type="ECO:0000256" key="1">
    <source>
        <dbReference type="ARBA" id="ARBA00001748"/>
    </source>
</evidence>